<dbReference type="PIRSF" id="PIRSF004682">
    <property type="entry name" value="GmhB"/>
    <property type="match status" value="1"/>
</dbReference>
<keyword evidence="3" id="KW-0479">Metal-binding</keyword>
<keyword evidence="4 7" id="KW-0378">Hydrolase</keyword>
<dbReference type="EMBL" id="JBBMFJ010000022">
    <property type="protein sequence ID" value="MEQ2563647.1"/>
    <property type="molecule type" value="Genomic_DNA"/>
</dbReference>
<comment type="subcellular location">
    <subcellularLocation>
        <location evidence="1 7">Cytoplasm</location>
    </subcellularLocation>
</comment>
<dbReference type="SUPFAM" id="SSF56784">
    <property type="entry name" value="HAD-like"/>
    <property type="match status" value="1"/>
</dbReference>
<dbReference type="PANTHER" id="PTHR42891">
    <property type="entry name" value="D-GLYCERO-BETA-D-MANNO-HEPTOSE-1,7-BISPHOSPHATE 7-PHOSPHATASE"/>
    <property type="match status" value="1"/>
</dbReference>
<evidence type="ECO:0000256" key="4">
    <source>
        <dbReference type="ARBA" id="ARBA00022801"/>
    </source>
</evidence>
<gene>
    <name evidence="8" type="primary">gmhB</name>
    <name evidence="8" type="ORF">WMO41_10825</name>
</gene>
<dbReference type="Gene3D" id="3.40.50.1000">
    <property type="entry name" value="HAD superfamily/HAD-like"/>
    <property type="match status" value="1"/>
</dbReference>
<evidence type="ECO:0000313" key="9">
    <source>
        <dbReference type="Proteomes" id="UP001437460"/>
    </source>
</evidence>
<organism evidence="8 9">
    <name type="scientific">Ventrimonas faecis</name>
    <dbReference type="NCBI Taxonomy" id="3133170"/>
    <lineage>
        <taxon>Bacteria</taxon>
        <taxon>Bacillati</taxon>
        <taxon>Bacillota</taxon>
        <taxon>Clostridia</taxon>
        <taxon>Lachnospirales</taxon>
        <taxon>Lachnospiraceae</taxon>
        <taxon>Ventrimonas</taxon>
    </lineage>
</organism>
<dbReference type="CDD" id="cd07503">
    <property type="entry name" value="HAD_HisB-N"/>
    <property type="match status" value="1"/>
</dbReference>
<dbReference type="NCBIfam" id="TIGR00213">
    <property type="entry name" value="GmhB_yaeD"/>
    <property type="match status" value="1"/>
</dbReference>
<dbReference type="RefSeq" id="WP_349229764.1">
    <property type="nucleotide sequence ID" value="NZ_JBBMFJ010000022.1"/>
</dbReference>
<dbReference type="InterPro" id="IPR006549">
    <property type="entry name" value="HAD-SF_hydro_IIIA"/>
</dbReference>
<dbReference type="InterPro" id="IPR036412">
    <property type="entry name" value="HAD-like_sf"/>
</dbReference>
<proteinExistence type="inferred from homology"/>
<evidence type="ECO:0000256" key="2">
    <source>
        <dbReference type="ARBA" id="ARBA00022490"/>
    </source>
</evidence>
<dbReference type="NCBIfam" id="NF006506">
    <property type="entry name" value="PRK08942.1"/>
    <property type="match status" value="1"/>
</dbReference>
<keyword evidence="9" id="KW-1185">Reference proteome</keyword>
<dbReference type="InterPro" id="IPR004446">
    <property type="entry name" value="Heptose_bisP_phosphatase"/>
</dbReference>
<dbReference type="InterPro" id="IPR023214">
    <property type="entry name" value="HAD_sf"/>
</dbReference>
<evidence type="ECO:0000256" key="5">
    <source>
        <dbReference type="ARBA" id="ARBA00023277"/>
    </source>
</evidence>
<comment type="caution">
    <text evidence="8">The sequence shown here is derived from an EMBL/GenBank/DDBJ whole genome shotgun (WGS) entry which is preliminary data.</text>
</comment>
<dbReference type="EC" id="3.1.3.-" evidence="7"/>
<dbReference type="PANTHER" id="PTHR42891:SF1">
    <property type="entry name" value="D-GLYCERO-BETA-D-MANNO-HEPTOSE-1,7-BISPHOSPHATE 7-PHOSPHATASE"/>
    <property type="match status" value="1"/>
</dbReference>
<protein>
    <recommendedName>
        <fullName evidence="6 7">D,D-heptose 1,7-bisphosphate phosphatase</fullName>
        <ecNumber evidence="7">3.1.3.-</ecNumber>
    </recommendedName>
</protein>
<evidence type="ECO:0000256" key="7">
    <source>
        <dbReference type="PIRNR" id="PIRNR004682"/>
    </source>
</evidence>
<keyword evidence="2 7" id="KW-0963">Cytoplasm</keyword>
<accession>A0ABV1HMU6</accession>
<evidence type="ECO:0000256" key="6">
    <source>
        <dbReference type="ARBA" id="ARBA00031828"/>
    </source>
</evidence>
<dbReference type="Pfam" id="PF13242">
    <property type="entry name" value="Hydrolase_like"/>
    <property type="match status" value="1"/>
</dbReference>
<comment type="similarity">
    <text evidence="7">Belongs to the gmhB family.</text>
</comment>
<dbReference type="NCBIfam" id="TIGR01656">
    <property type="entry name" value="Histidinol-ppas"/>
    <property type="match status" value="1"/>
</dbReference>
<dbReference type="InterPro" id="IPR006543">
    <property type="entry name" value="Histidinol-phos"/>
</dbReference>
<sequence length="193" mass="21983">MEKVIFLDRDGTLNVEVNYLHRKEDLVLLPGVPEALKAFKDQGYKLVVITNQAGVARGYYTEDDVRELHRYMNELLAEQGAEIDGFYYCPHHPEHGIGKYKIQCHCRKPETGMFEMAEQDFDVDKASSWMIGDKLIDIEAGRNYGVRTVLVGTGYGAGVHEEQKKKGDFPYDLYANDLLEAYNEINRKTAGNL</sequence>
<dbReference type="Proteomes" id="UP001437460">
    <property type="component" value="Unassembled WGS sequence"/>
</dbReference>
<evidence type="ECO:0000256" key="3">
    <source>
        <dbReference type="ARBA" id="ARBA00022723"/>
    </source>
</evidence>
<name>A0ABV1HMU6_9FIRM</name>
<dbReference type="NCBIfam" id="TIGR01662">
    <property type="entry name" value="HAD-SF-IIIA"/>
    <property type="match status" value="1"/>
</dbReference>
<reference evidence="8 9" key="1">
    <citation type="submission" date="2024-03" db="EMBL/GenBank/DDBJ databases">
        <title>Human intestinal bacterial collection.</title>
        <authorList>
            <person name="Pauvert C."/>
            <person name="Hitch T.C.A."/>
            <person name="Clavel T."/>
        </authorList>
    </citation>
    <scope>NUCLEOTIDE SEQUENCE [LARGE SCALE GENOMIC DNA]</scope>
    <source>
        <strain evidence="8 9">CLA-AP-H27</strain>
    </source>
</reference>
<dbReference type="GO" id="GO:0034200">
    <property type="term" value="F:D-glycero-beta-D-manno-heptose 1,7-bisphosphate 7-phosphatase activity"/>
    <property type="evidence" value="ECO:0007669"/>
    <property type="project" value="UniProtKB-EC"/>
</dbReference>
<evidence type="ECO:0000313" key="8">
    <source>
        <dbReference type="EMBL" id="MEQ2563647.1"/>
    </source>
</evidence>
<keyword evidence="5 7" id="KW-0119">Carbohydrate metabolism</keyword>
<evidence type="ECO:0000256" key="1">
    <source>
        <dbReference type="ARBA" id="ARBA00004496"/>
    </source>
</evidence>